<dbReference type="InterPro" id="IPR035980">
    <property type="entry name" value="Ribosomal_bS6_sf"/>
</dbReference>
<dbReference type="NCBIfam" id="TIGR00166">
    <property type="entry name" value="S6"/>
    <property type="match status" value="1"/>
</dbReference>
<keyword evidence="3" id="KW-0687">Ribonucleoprotein</keyword>
<protein>
    <recommendedName>
        <fullName evidence="2 3">Small ribosomal subunit protein bS6</fullName>
    </recommendedName>
</protein>
<evidence type="ECO:0000256" key="1">
    <source>
        <dbReference type="ARBA" id="ARBA00009512"/>
    </source>
</evidence>
<keyword evidence="3" id="KW-0694">RNA-binding</keyword>
<comment type="similarity">
    <text evidence="1 3">Belongs to the bacterial ribosomal protein bS6 family.</text>
</comment>
<dbReference type="GO" id="GO:0003735">
    <property type="term" value="F:structural constituent of ribosome"/>
    <property type="evidence" value="ECO:0007669"/>
    <property type="project" value="InterPro"/>
</dbReference>
<dbReference type="InterPro" id="IPR014717">
    <property type="entry name" value="Transl_elong_EF1B/ribsomal_bS6"/>
</dbReference>
<comment type="function">
    <text evidence="3">Binds together with bS18 to 16S ribosomal RNA.</text>
</comment>
<dbReference type="SUPFAM" id="SSF54995">
    <property type="entry name" value="Ribosomal protein S6"/>
    <property type="match status" value="1"/>
</dbReference>
<keyword evidence="3" id="KW-0699">rRNA-binding</keyword>
<dbReference type="EMBL" id="LCRX01000004">
    <property type="protein sequence ID" value="KKW42709.1"/>
    <property type="molecule type" value="Genomic_DNA"/>
</dbReference>
<reference evidence="5 6" key="1">
    <citation type="journal article" date="2015" name="Nature">
        <title>rRNA introns, odd ribosomes, and small enigmatic genomes across a large radiation of phyla.</title>
        <authorList>
            <person name="Brown C.T."/>
            <person name="Hug L.A."/>
            <person name="Thomas B.C."/>
            <person name="Sharon I."/>
            <person name="Castelle C.J."/>
            <person name="Singh A."/>
            <person name="Wilkins M.J."/>
            <person name="Williams K.H."/>
            <person name="Banfield J.F."/>
        </authorList>
    </citation>
    <scope>NUCLEOTIDE SEQUENCE [LARGE SCALE GENOMIC DNA]</scope>
</reference>
<evidence type="ECO:0000256" key="3">
    <source>
        <dbReference type="HAMAP-Rule" id="MF_00360"/>
    </source>
</evidence>
<dbReference type="CDD" id="cd00473">
    <property type="entry name" value="bS6"/>
    <property type="match status" value="1"/>
</dbReference>
<evidence type="ECO:0000313" key="6">
    <source>
        <dbReference type="Proteomes" id="UP000033870"/>
    </source>
</evidence>
<accession>A0A0G2BB21</accession>
<dbReference type="STRING" id="1619044.UY92_C0004G0045"/>
<name>A0A0G2BB21_9BACT</name>
<evidence type="ECO:0000256" key="4">
    <source>
        <dbReference type="SAM" id="MobiDB-lite"/>
    </source>
</evidence>
<dbReference type="InterPro" id="IPR000529">
    <property type="entry name" value="Ribosomal_bS6"/>
</dbReference>
<dbReference type="Proteomes" id="UP000033870">
    <property type="component" value="Unassembled WGS sequence"/>
</dbReference>
<dbReference type="GO" id="GO:0006412">
    <property type="term" value="P:translation"/>
    <property type="evidence" value="ECO:0007669"/>
    <property type="project" value="UniProtKB-UniRule"/>
</dbReference>
<dbReference type="AlphaFoldDB" id="A0A0G2BB21"/>
<dbReference type="Gene3D" id="3.30.70.60">
    <property type="match status" value="1"/>
</dbReference>
<dbReference type="HAMAP" id="MF_00360">
    <property type="entry name" value="Ribosomal_bS6"/>
    <property type="match status" value="1"/>
</dbReference>
<sequence>MKHYEMLAVLPGTLAEADVPPVATVIKETLERFGGTDVSLNDMGKSRLAYPMQHIRYGYFYLVHFRAEADRLKEIQERVRLVNNVLRFVVRAFDSESQILDTAKLNLTPVANVVGGSETETAPAPAREPRREYRSPVKEKAAEETRGTEPTVSMEDIEDKLDQILEKDLEKV</sequence>
<gene>
    <name evidence="3" type="primary">rpsF</name>
    <name evidence="5" type="ORF">UY92_C0004G0045</name>
</gene>
<dbReference type="GO" id="GO:0005840">
    <property type="term" value="C:ribosome"/>
    <property type="evidence" value="ECO:0007669"/>
    <property type="project" value="UniProtKB-KW"/>
</dbReference>
<organism evidence="5 6">
    <name type="scientific">Candidatus Magasanikbacteria bacterium GW2011_GWA2_56_11</name>
    <dbReference type="NCBI Taxonomy" id="1619044"/>
    <lineage>
        <taxon>Bacteria</taxon>
        <taxon>Candidatus Magasanikiibacteriota</taxon>
    </lineage>
</organism>
<dbReference type="Pfam" id="PF01250">
    <property type="entry name" value="Ribosomal_S6"/>
    <property type="match status" value="1"/>
</dbReference>
<evidence type="ECO:0000313" key="5">
    <source>
        <dbReference type="EMBL" id="KKW42709.1"/>
    </source>
</evidence>
<dbReference type="InterPro" id="IPR020814">
    <property type="entry name" value="Ribosomal_S6_plastid/chlpt"/>
</dbReference>
<keyword evidence="3 5" id="KW-0689">Ribosomal protein</keyword>
<proteinExistence type="inferred from homology"/>
<feature type="compositionally biased region" description="Basic and acidic residues" evidence="4">
    <location>
        <begin position="127"/>
        <end position="147"/>
    </location>
</feature>
<dbReference type="GO" id="GO:0019843">
    <property type="term" value="F:rRNA binding"/>
    <property type="evidence" value="ECO:0007669"/>
    <property type="project" value="UniProtKB-UniRule"/>
</dbReference>
<dbReference type="GO" id="GO:1990904">
    <property type="term" value="C:ribonucleoprotein complex"/>
    <property type="evidence" value="ECO:0007669"/>
    <property type="project" value="UniProtKB-KW"/>
</dbReference>
<comment type="caution">
    <text evidence="5">The sequence shown here is derived from an EMBL/GenBank/DDBJ whole genome shotgun (WGS) entry which is preliminary data.</text>
</comment>
<evidence type="ECO:0000256" key="2">
    <source>
        <dbReference type="ARBA" id="ARBA00035294"/>
    </source>
</evidence>
<feature type="region of interest" description="Disordered" evidence="4">
    <location>
        <begin position="115"/>
        <end position="158"/>
    </location>
</feature>